<evidence type="ECO:0000313" key="1">
    <source>
        <dbReference type="EMBL" id="KAL1253829.1"/>
    </source>
</evidence>
<proteinExistence type="predicted"/>
<organism evidence="1 2">
    <name type="scientific">Cirrhinus molitorella</name>
    <name type="common">mud carp</name>
    <dbReference type="NCBI Taxonomy" id="172907"/>
    <lineage>
        <taxon>Eukaryota</taxon>
        <taxon>Metazoa</taxon>
        <taxon>Chordata</taxon>
        <taxon>Craniata</taxon>
        <taxon>Vertebrata</taxon>
        <taxon>Euteleostomi</taxon>
        <taxon>Actinopterygii</taxon>
        <taxon>Neopterygii</taxon>
        <taxon>Teleostei</taxon>
        <taxon>Ostariophysi</taxon>
        <taxon>Cypriniformes</taxon>
        <taxon>Cyprinidae</taxon>
        <taxon>Labeoninae</taxon>
        <taxon>Labeonini</taxon>
        <taxon>Cirrhinus</taxon>
    </lineage>
</organism>
<accession>A0ABR3LQ85</accession>
<keyword evidence="2" id="KW-1185">Reference proteome</keyword>
<dbReference type="Proteomes" id="UP001558613">
    <property type="component" value="Unassembled WGS sequence"/>
</dbReference>
<evidence type="ECO:0000313" key="2">
    <source>
        <dbReference type="Proteomes" id="UP001558613"/>
    </source>
</evidence>
<gene>
    <name evidence="1" type="ORF">QQF64_016058</name>
</gene>
<dbReference type="EMBL" id="JAYMGO010000020">
    <property type="protein sequence ID" value="KAL1253829.1"/>
    <property type="molecule type" value="Genomic_DNA"/>
</dbReference>
<sequence>MQYVSSLERLRSHKQHAPASVLAPTCLLIRNLTMTNQATQMLLECSSSPSATSQIQELLAVPQRRHCANITARAEVSPSSCVVVCAH</sequence>
<comment type="caution">
    <text evidence="1">The sequence shown here is derived from an EMBL/GenBank/DDBJ whole genome shotgun (WGS) entry which is preliminary data.</text>
</comment>
<name>A0ABR3LQ85_9TELE</name>
<protein>
    <submittedName>
        <fullName evidence="1">Uncharacterized protein</fullName>
    </submittedName>
</protein>
<reference evidence="1 2" key="1">
    <citation type="submission" date="2023-09" db="EMBL/GenBank/DDBJ databases">
        <authorList>
            <person name="Wang M."/>
        </authorList>
    </citation>
    <scope>NUCLEOTIDE SEQUENCE [LARGE SCALE GENOMIC DNA]</scope>
    <source>
        <strain evidence="1">GT-2023</strain>
        <tissue evidence="1">Liver</tissue>
    </source>
</reference>